<dbReference type="Gene3D" id="2.60.120.260">
    <property type="entry name" value="Galactose-binding domain-like"/>
    <property type="match status" value="1"/>
</dbReference>
<dbReference type="InterPro" id="IPR008979">
    <property type="entry name" value="Galactose-bd-like_sf"/>
</dbReference>
<keyword evidence="2" id="KW-1185">Reference proteome</keyword>
<evidence type="ECO:0000313" key="2">
    <source>
        <dbReference type="Proteomes" id="UP001589532"/>
    </source>
</evidence>
<dbReference type="EMBL" id="JBHMBW010000054">
    <property type="protein sequence ID" value="MFB9629208.1"/>
    <property type="molecule type" value="Genomic_DNA"/>
</dbReference>
<evidence type="ECO:0008006" key="3">
    <source>
        <dbReference type="Google" id="ProtNLM"/>
    </source>
</evidence>
<dbReference type="RefSeq" id="WP_344985888.1">
    <property type="nucleotide sequence ID" value="NZ_BAAAXV010000001.1"/>
</dbReference>
<evidence type="ECO:0000313" key="1">
    <source>
        <dbReference type="EMBL" id="MFB9629208.1"/>
    </source>
</evidence>
<proteinExistence type="predicted"/>
<comment type="caution">
    <text evidence="1">The sequence shown here is derived from an EMBL/GenBank/DDBJ whole genome shotgun (WGS) entry which is preliminary data.</text>
</comment>
<accession>A0ABV5SEI0</accession>
<protein>
    <recommendedName>
        <fullName evidence="3">Glycosyl hydrolases family 2 sugar binding domain-containing protein</fullName>
    </recommendedName>
</protein>
<reference evidence="1 2" key="1">
    <citation type="submission" date="2024-09" db="EMBL/GenBank/DDBJ databases">
        <authorList>
            <person name="Sun Q."/>
            <person name="Mori K."/>
        </authorList>
    </citation>
    <scope>NUCLEOTIDE SEQUENCE [LARGE SCALE GENOMIC DNA]</scope>
    <source>
        <strain evidence="1 2">JCM 3143</strain>
    </source>
</reference>
<name>A0ABV5SEI0_9ACTN</name>
<organism evidence="1 2">
    <name type="scientific">Nonomuraea helvata</name>
    <dbReference type="NCBI Taxonomy" id="37484"/>
    <lineage>
        <taxon>Bacteria</taxon>
        <taxon>Bacillati</taxon>
        <taxon>Actinomycetota</taxon>
        <taxon>Actinomycetes</taxon>
        <taxon>Streptosporangiales</taxon>
        <taxon>Streptosporangiaceae</taxon>
        <taxon>Nonomuraea</taxon>
    </lineage>
</organism>
<dbReference type="SUPFAM" id="SSF49785">
    <property type="entry name" value="Galactose-binding domain-like"/>
    <property type="match status" value="1"/>
</dbReference>
<dbReference type="Proteomes" id="UP001589532">
    <property type="component" value="Unassembled WGS sequence"/>
</dbReference>
<gene>
    <name evidence="1" type="ORF">ACFFSA_39550</name>
</gene>
<sequence length="179" mass="19551">MALSVPASASASTSPADTRATVVTALDYNSTGWRYRQVPPGTDEPFFYERDFDDSDWTAGQEGFGTTSARGCSWNNPATVKTPWELNTDILVRHWIHIPRDAQEVRIQGTVDNDAQVYLNGRLVQTAVSGNCRAGAIDVVVPVRYLDCCNVLAIRGHDRGVASYLNVRVTYVKPTAASA</sequence>